<reference evidence="1 2" key="1">
    <citation type="submission" date="2016-10" db="EMBL/GenBank/DDBJ databases">
        <authorList>
            <person name="de Groot N.N."/>
        </authorList>
    </citation>
    <scope>NUCLEOTIDE SEQUENCE [LARGE SCALE GENOMIC DNA]</scope>
    <source>
        <strain evidence="1 2">ATCC 35958</strain>
    </source>
</reference>
<protein>
    <submittedName>
        <fullName evidence="1">Uncharacterized protein</fullName>
    </submittedName>
</protein>
<name>A0A1H9I2A1_9BURK</name>
<dbReference type="Proteomes" id="UP000199766">
    <property type="component" value="Unassembled WGS sequence"/>
</dbReference>
<organism evidence="1 2">
    <name type="scientific">Giesbergeria anulus</name>
    <dbReference type="NCBI Taxonomy" id="180197"/>
    <lineage>
        <taxon>Bacteria</taxon>
        <taxon>Pseudomonadati</taxon>
        <taxon>Pseudomonadota</taxon>
        <taxon>Betaproteobacteria</taxon>
        <taxon>Burkholderiales</taxon>
        <taxon>Comamonadaceae</taxon>
        <taxon>Giesbergeria</taxon>
    </lineage>
</organism>
<keyword evidence="2" id="KW-1185">Reference proteome</keyword>
<evidence type="ECO:0000313" key="1">
    <source>
        <dbReference type="EMBL" id="SEQ68642.1"/>
    </source>
</evidence>
<accession>A0A1H9I2A1</accession>
<evidence type="ECO:0000313" key="2">
    <source>
        <dbReference type="Proteomes" id="UP000199766"/>
    </source>
</evidence>
<sequence>MQKESILQKPYGKRMTVPAMLRWTNAPPFREGWGLVYCSVVLLQGEGLV</sequence>
<dbReference type="EMBL" id="FOGD01000002">
    <property type="protein sequence ID" value="SEQ68642.1"/>
    <property type="molecule type" value="Genomic_DNA"/>
</dbReference>
<proteinExistence type="predicted"/>
<gene>
    <name evidence="1" type="ORF">SAMN02982919_00992</name>
</gene>
<dbReference type="AlphaFoldDB" id="A0A1H9I2A1"/>